<feature type="domain" description="HTH cro/C1-type" evidence="2">
    <location>
        <begin position="35"/>
        <end position="87"/>
    </location>
</feature>
<dbReference type="CDD" id="cd00093">
    <property type="entry name" value="HTH_XRE"/>
    <property type="match status" value="1"/>
</dbReference>
<dbReference type="OrthoDB" id="9797478at2"/>
<dbReference type="PROSITE" id="PS50943">
    <property type="entry name" value="HTH_CROC1"/>
    <property type="match status" value="1"/>
</dbReference>
<comment type="caution">
    <text evidence="3">The sequence shown here is derived from an EMBL/GenBank/DDBJ whole genome shotgun (WGS) entry which is preliminary data.</text>
</comment>
<accession>A0A0V7ZH25</accession>
<reference evidence="3 5" key="1">
    <citation type="journal article" date="2015" name="Genome Announc.">
        <title>Draft Genome of the Euendolithic (true boring) Cyanobacterium Mastigocoleus testarum strain BC008.</title>
        <authorList>
            <person name="Guida B.S."/>
            <person name="Garcia-Pichel F."/>
        </authorList>
    </citation>
    <scope>NUCLEOTIDE SEQUENCE [LARGE SCALE GENOMIC DNA]</scope>
    <source>
        <strain evidence="3 5">BC008</strain>
    </source>
</reference>
<name>A0A0V7ZH25_9CYAN</name>
<proteinExistence type="predicted"/>
<evidence type="ECO:0000313" key="3">
    <source>
        <dbReference type="EMBL" id="KST63859.1"/>
    </source>
</evidence>
<dbReference type="InterPro" id="IPR001387">
    <property type="entry name" value="Cro/C1-type_HTH"/>
</dbReference>
<dbReference type="GO" id="GO:0003677">
    <property type="term" value="F:DNA binding"/>
    <property type="evidence" value="ECO:0007669"/>
    <property type="project" value="InterPro"/>
</dbReference>
<dbReference type="Gene3D" id="1.10.260.40">
    <property type="entry name" value="lambda repressor-like DNA-binding domains"/>
    <property type="match status" value="1"/>
</dbReference>
<dbReference type="AlphaFoldDB" id="A0A0V7ZH25"/>
<dbReference type="EMBL" id="LMTZ01000130">
    <property type="protein sequence ID" value="KST63859.1"/>
    <property type="molecule type" value="Genomic_DNA"/>
</dbReference>
<sequence>MGKTLKEKLEELSPERRKKIEEESQRLIAEEMTRQQLRQARKLTQKQMAELLEVDQGNISRLEQRTDLMLSTLQKYIAAMGGNLKLVVEFPNLPPVTLVGISEIEESELDDVEFGS</sequence>
<evidence type="ECO:0000313" key="5">
    <source>
        <dbReference type="Proteomes" id="UP000053372"/>
    </source>
</evidence>
<evidence type="ECO:0000256" key="1">
    <source>
        <dbReference type="SAM" id="MobiDB-lite"/>
    </source>
</evidence>
<evidence type="ECO:0000313" key="4">
    <source>
        <dbReference type="EMBL" id="KST64194.1"/>
    </source>
</evidence>
<dbReference type="InterPro" id="IPR010982">
    <property type="entry name" value="Lambda_DNA-bd_dom_sf"/>
</dbReference>
<dbReference type="RefSeq" id="WP_027846998.1">
    <property type="nucleotide sequence ID" value="NZ_LMTZ01000126.1"/>
</dbReference>
<dbReference type="EMBL" id="LMTZ01000126">
    <property type="protein sequence ID" value="KST64194.1"/>
    <property type="molecule type" value="Genomic_DNA"/>
</dbReference>
<keyword evidence="5" id="KW-1185">Reference proteome</keyword>
<dbReference type="Pfam" id="PF01381">
    <property type="entry name" value="HTH_3"/>
    <property type="match status" value="1"/>
</dbReference>
<gene>
    <name evidence="3" type="ORF">BC008_15495</name>
    <name evidence="4" type="ORF">BC008_16270</name>
</gene>
<organism evidence="3 5">
    <name type="scientific">Mastigocoleus testarum BC008</name>
    <dbReference type="NCBI Taxonomy" id="371196"/>
    <lineage>
        <taxon>Bacteria</taxon>
        <taxon>Bacillati</taxon>
        <taxon>Cyanobacteriota</taxon>
        <taxon>Cyanophyceae</taxon>
        <taxon>Nostocales</taxon>
        <taxon>Hapalosiphonaceae</taxon>
        <taxon>Mastigocoleus</taxon>
    </lineage>
</organism>
<evidence type="ECO:0000259" key="2">
    <source>
        <dbReference type="PROSITE" id="PS50943"/>
    </source>
</evidence>
<dbReference type="Proteomes" id="UP000053372">
    <property type="component" value="Unassembled WGS sequence"/>
</dbReference>
<feature type="region of interest" description="Disordered" evidence="1">
    <location>
        <begin position="1"/>
        <end position="23"/>
    </location>
</feature>
<dbReference type="SMART" id="SM00530">
    <property type="entry name" value="HTH_XRE"/>
    <property type="match status" value="1"/>
</dbReference>
<protein>
    <submittedName>
        <fullName evidence="3">Transcriptional regulator</fullName>
    </submittedName>
</protein>
<dbReference type="SUPFAM" id="SSF47413">
    <property type="entry name" value="lambda repressor-like DNA-binding domains"/>
    <property type="match status" value="1"/>
</dbReference>